<evidence type="ECO:0000313" key="1">
    <source>
        <dbReference type="EMBL" id="KAH7675824.1"/>
    </source>
</evidence>
<keyword evidence="2" id="KW-1185">Reference proteome</keyword>
<reference evidence="2" key="1">
    <citation type="journal article" date="2022" name="Nat. Commun.">
        <title>Chromosome evolution and the genetic basis of agronomically important traits in greater yam.</title>
        <authorList>
            <person name="Bredeson J.V."/>
            <person name="Lyons J.B."/>
            <person name="Oniyinde I.O."/>
            <person name="Okereke N.R."/>
            <person name="Kolade O."/>
            <person name="Nnabue I."/>
            <person name="Nwadili C.O."/>
            <person name="Hribova E."/>
            <person name="Parker M."/>
            <person name="Nwogha J."/>
            <person name="Shu S."/>
            <person name="Carlson J."/>
            <person name="Kariba R."/>
            <person name="Muthemba S."/>
            <person name="Knop K."/>
            <person name="Barton G.J."/>
            <person name="Sherwood A.V."/>
            <person name="Lopez-Montes A."/>
            <person name="Asiedu R."/>
            <person name="Jamnadass R."/>
            <person name="Muchugi A."/>
            <person name="Goodstein D."/>
            <person name="Egesi C.N."/>
            <person name="Featherston J."/>
            <person name="Asfaw A."/>
            <person name="Simpson G.G."/>
            <person name="Dolezel J."/>
            <person name="Hendre P.S."/>
            <person name="Van Deynze A."/>
            <person name="Kumar P.L."/>
            <person name="Obidiegwu J.E."/>
            <person name="Bhattacharjee R."/>
            <person name="Rokhsar D.S."/>
        </authorList>
    </citation>
    <scope>NUCLEOTIDE SEQUENCE [LARGE SCALE GENOMIC DNA]</scope>
    <source>
        <strain evidence="2">cv. TDa95/00328</strain>
    </source>
</reference>
<name>A0ACB7VNK6_DIOAL</name>
<protein>
    <submittedName>
        <fullName evidence="1">GTPase-activating protein</fullName>
    </submittedName>
</protein>
<organism evidence="1 2">
    <name type="scientific">Dioscorea alata</name>
    <name type="common">Purple yam</name>
    <dbReference type="NCBI Taxonomy" id="55571"/>
    <lineage>
        <taxon>Eukaryota</taxon>
        <taxon>Viridiplantae</taxon>
        <taxon>Streptophyta</taxon>
        <taxon>Embryophyta</taxon>
        <taxon>Tracheophyta</taxon>
        <taxon>Spermatophyta</taxon>
        <taxon>Magnoliopsida</taxon>
        <taxon>Liliopsida</taxon>
        <taxon>Dioscoreales</taxon>
        <taxon>Dioscoreaceae</taxon>
        <taxon>Dioscorea</taxon>
    </lineage>
</organism>
<proteinExistence type="predicted"/>
<evidence type="ECO:0000313" key="2">
    <source>
        <dbReference type="Proteomes" id="UP000827976"/>
    </source>
</evidence>
<accession>A0ACB7VNK6</accession>
<dbReference type="EMBL" id="CM037018">
    <property type="protein sequence ID" value="KAH7675824.1"/>
    <property type="molecule type" value="Genomic_DNA"/>
</dbReference>
<sequence>MNEKASVSKELNAQHKKILEGLLKLPENRECADCNAKGPRWASVNLGIFICMECSGTHRSLGVHISKVRSATLDTWLLEQVAFIQSMGNEKANSYWEAELPPNYDRVGIENFIRAKYEDKRWVPRETTLRPGSNPRGEKSPESWQGSGDRNGNDFNSNVKYSEEHSKLPSHAAKRTVSVPHKGPNQASSLSRAQPALPKSDSPQSPEIVPAKIDTLSVKVDGQPTTVDTPPAATPKVDYPTDLFNMLSLDDASENGSGSSQNDDGAWAGFQLVQTKTNKVQPAQGIEDLFKASPPLIRPLAPMKSQATVKNDIMSLFEKSNMVSPYSLHQQHLAFLSQQQAFHMAATKSAGTPLTTVLRDPNSDLSAQSWGNIGYQIPTLTPIVGQTAINNANQFGNIQPPSLVGNNGSTSTTK</sequence>
<comment type="caution">
    <text evidence="1">The sequence shown here is derived from an EMBL/GenBank/DDBJ whole genome shotgun (WGS) entry which is preliminary data.</text>
</comment>
<dbReference type="Proteomes" id="UP000827976">
    <property type="component" value="Chromosome 8"/>
</dbReference>
<gene>
    <name evidence="1" type="ORF">IHE45_08G161800</name>
</gene>